<dbReference type="GO" id="GO:0005737">
    <property type="term" value="C:cytoplasm"/>
    <property type="evidence" value="ECO:0007669"/>
    <property type="project" value="TreeGrafter"/>
</dbReference>
<dbReference type="EnsemblPlants" id="EMT28573">
    <property type="protein sequence ID" value="EMT28573"/>
    <property type="gene ID" value="F775_04796"/>
</dbReference>
<dbReference type="PANTHER" id="PTHR13620">
    <property type="entry name" value="3-5 EXONUCLEASE"/>
    <property type="match status" value="1"/>
</dbReference>
<evidence type="ECO:0000313" key="3">
    <source>
        <dbReference type="EnsemblPlants" id="EMT28573"/>
    </source>
</evidence>
<proteinExistence type="predicted"/>
<sequence length="218" mass="24643">MCPQPQRRNVRHVNLHNIKVGKVSVQFPKSVDNNHPDCLFHISKSGIRIHTTVTRNPSTVVAFIRFIWKKYLNLAKCRVVGLDCEYTRYVHNKERKKLPLEQQLALSNQEPQRAAVLQLCVGKHCLIYQLYQAHARSFTPPLLCNFLYNETVEFAGAAIGNDIEKLKFYNLGIKKPVDVQGLGIKVPSQKAGNLASLEKLAKKVANISLNKDKSITVS</sequence>
<reference evidence="3" key="1">
    <citation type="submission" date="2015-06" db="UniProtKB">
        <authorList>
            <consortium name="EnsemblPlants"/>
        </authorList>
    </citation>
    <scope>IDENTIFICATION</scope>
</reference>
<accession>M8C3D3</accession>
<dbReference type="GO" id="GO:0003676">
    <property type="term" value="F:nucleic acid binding"/>
    <property type="evidence" value="ECO:0007669"/>
    <property type="project" value="InterPro"/>
</dbReference>
<evidence type="ECO:0000256" key="2">
    <source>
        <dbReference type="ARBA" id="ARBA00022801"/>
    </source>
</evidence>
<evidence type="ECO:0008006" key="4">
    <source>
        <dbReference type="Google" id="ProtNLM"/>
    </source>
</evidence>
<dbReference type="InterPro" id="IPR012337">
    <property type="entry name" value="RNaseH-like_sf"/>
</dbReference>
<dbReference type="InterPro" id="IPR036397">
    <property type="entry name" value="RNaseH_sf"/>
</dbReference>
<dbReference type="InterPro" id="IPR051132">
    <property type="entry name" value="3-5_Exonuclease_domain"/>
</dbReference>
<keyword evidence="1" id="KW-0540">Nuclease</keyword>
<name>M8C3D3_AEGTA</name>
<organism evidence="3">
    <name type="scientific">Aegilops tauschii</name>
    <name type="common">Tausch's goatgrass</name>
    <name type="synonym">Aegilops squarrosa</name>
    <dbReference type="NCBI Taxonomy" id="37682"/>
    <lineage>
        <taxon>Eukaryota</taxon>
        <taxon>Viridiplantae</taxon>
        <taxon>Streptophyta</taxon>
        <taxon>Embryophyta</taxon>
        <taxon>Tracheophyta</taxon>
        <taxon>Spermatophyta</taxon>
        <taxon>Magnoliopsida</taxon>
        <taxon>Liliopsida</taxon>
        <taxon>Poales</taxon>
        <taxon>Poaceae</taxon>
        <taxon>BOP clade</taxon>
        <taxon>Pooideae</taxon>
        <taxon>Triticodae</taxon>
        <taxon>Triticeae</taxon>
        <taxon>Triticinae</taxon>
        <taxon>Aegilops</taxon>
    </lineage>
</organism>
<dbReference type="AlphaFoldDB" id="M8C3D3"/>
<dbReference type="GO" id="GO:0005634">
    <property type="term" value="C:nucleus"/>
    <property type="evidence" value="ECO:0007669"/>
    <property type="project" value="TreeGrafter"/>
</dbReference>
<dbReference type="SUPFAM" id="SSF53098">
    <property type="entry name" value="Ribonuclease H-like"/>
    <property type="match status" value="1"/>
</dbReference>
<dbReference type="PANTHER" id="PTHR13620:SF122">
    <property type="entry name" value="3'-5' EXONUCLEASE DOMAIN-CONTAINING PROTEIN"/>
    <property type="match status" value="1"/>
</dbReference>
<dbReference type="Gene3D" id="3.30.420.10">
    <property type="entry name" value="Ribonuclease H-like superfamily/Ribonuclease H"/>
    <property type="match status" value="1"/>
</dbReference>
<dbReference type="GO" id="GO:0008408">
    <property type="term" value="F:3'-5' exonuclease activity"/>
    <property type="evidence" value="ECO:0007669"/>
    <property type="project" value="TreeGrafter"/>
</dbReference>
<keyword evidence="2" id="KW-0378">Hydrolase</keyword>
<protein>
    <recommendedName>
        <fullName evidence="4">3'-5' exonuclease domain-containing protein</fullName>
    </recommendedName>
</protein>
<evidence type="ECO:0000256" key="1">
    <source>
        <dbReference type="ARBA" id="ARBA00022722"/>
    </source>
</evidence>